<dbReference type="GO" id="GO:0000271">
    <property type="term" value="P:polysaccharide biosynthetic process"/>
    <property type="evidence" value="ECO:0007669"/>
    <property type="project" value="TreeGrafter"/>
</dbReference>
<dbReference type="EMBL" id="QFPX01000016">
    <property type="protein sequence ID" value="PZQ53346.1"/>
    <property type="molecule type" value="Genomic_DNA"/>
</dbReference>
<feature type="transmembrane region" description="Helical" evidence="2">
    <location>
        <begin position="262"/>
        <end position="278"/>
    </location>
</feature>
<accession>A0A2W5NIQ1</accession>
<dbReference type="GO" id="GO:0016747">
    <property type="term" value="F:acyltransferase activity, transferring groups other than amino-acyl groups"/>
    <property type="evidence" value="ECO:0007669"/>
    <property type="project" value="InterPro"/>
</dbReference>
<feature type="transmembrane region" description="Helical" evidence="2">
    <location>
        <begin position="93"/>
        <end position="117"/>
    </location>
</feature>
<reference evidence="4 5" key="1">
    <citation type="submission" date="2017-08" db="EMBL/GenBank/DDBJ databases">
        <title>Infants hospitalized years apart are colonized by the same room-sourced microbial strains.</title>
        <authorList>
            <person name="Brooks B."/>
            <person name="Olm M.R."/>
            <person name="Firek B.A."/>
            <person name="Baker R."/>
            <person name="Thomas B.C."/>
            <person name="Morowitz M.J."/>
            <person name="Banfield J.F."/>
        </authorList>
    </citation>
    <scope>NUCLEOTIDE SEQUENCE [LARGE SCALE GENOMIC DNA]</scope>
    <source>
        <strain evidence="4">S2_005_002_R2_33</strain>
    </source>
</reference>
<dbReference type="AlphaFoldDB" id="A0A2W5NIQ1"/>
<keyword evidence="2" id="KW-0472">Membrane</keyword>
<feature type="transmembrane region" description="Helical" evidence="2">
    <location>
        <begin position="12"/>
        <end position="32"/>
    </location>
</feature>
<evidence type="ECO:0000259" key="3">
    <source>
        <dbReference type="Pfam" id="PF01757"/>
    </source>
</evidence>
<dbReference type="Pfam" id="PF01757">
    <property type="entry name" value="Acyl_transf_3"/>
    <property type="match status" value="1"/>
</dbReference>
<dbReference type="InterPro" id="IPR002656">
    <property type="entry name" value="Acyl_transf_3_dom"/>
</dbReference>
<keyword evidence="2" id="KW-1133">Transmembrane helix</keyword>
<evidence type="ECO:0000313" key="5">
    <source>
        <dbReference type="Proteomes" id="UP000249082"/>
    </source>
</evidence>
<comment type="caution">
    <text evidence="4">The sequence shown here is derived from an EMBL/GenBank/DDBJ whole genome shotgun (WGS) entry which is preliminary data.</text>
</comment>
<proteinExistence type="predicted"/>
<feature type="region of interest" description="Disordered" evidence="1">
    <location>
        <begin position="365"/>
        <end position="384"/>
    </location>
</feature>
<feature type="transmembrane region" description="Helical" evidence="2">
    <location>
        <begin position="299"/>
        <end position="320"/>
    </location>
</feature>
<evidence type="ECO:0000313" key="4">
    <source>
        <dbReference type="EMBL" id="PZQ53346.1"/>
    </source>
</evidence>
<feature type="transmembrane region" description="Helical" evidence="2">
    <location>
        <begin position="52"/>
        <end position="72"/>
    </location>
</feature>
<feature type="transmembrane region" description="Helical" evidence="2">
    <location>
        <begin position="183"/>
        <end position="199"/>
    </location>
</feature>
<dbReference type="PANTHER" id="PTHR23028:SF53">
    <property type="entry name" value="ACYL_TRANSF_3 DOMAIN-CONTAINING PROTEIN"/>
    <property type="match status" value="1"/>
</dbReference>
<sequence length="384" mass="41584">MATDETQDKGRHIASHAAIRGIAAAMVVVYHLREGALYLQPRLPHPPAMERWYLLVDVFFILSGFVITYAAAPDGKPLDRAQILRFWRARAARIYPLHLFCTALLLTIAAAGALNALRRGDALDPMWSPAGLGWVLQEAALVHSLGLPGFRFLNPVSWSLSAEMGAYLLFPALLAVAARRGGTWLLLGLSVGFYAFILIDGRTLQIAYGLAPLRCLAAFVVGLAICLDRSLWARLSGRACDVLMATGAAGFALALATNLHDVLAIPFAALAVAAAWPDRGKIAAFLARPSLQYLGEISFSLYLMHWVSLIVVTNLWMHGVSRLGLPYWAEQTGWIAAVVLLSLPAAALTHRFIERPAQHRFRQARRAGTSAGLRPAPLARGSGG</sequence>
<evidence type="ECO:0000256" key="2">
    <source>
        <dbReference type="SAM" id="Phobius"/>
    </source>
</evidence>
<keyword evidence="2" id="KW-0812">Transmembrane</keyword>
<feature type="domain" description="Acyltransferase 3" evidence="3">
    <location>
        <begin position="18"/>
        <end position="343"/>
    </location>
</feature>
<organism evidence="4 5">
    <name type="scientific">Novosphingobium pentaromativorans</name>
    <dbReference type="NCBI Taxonomy" id="205844"/>
    <lineage>
        <taxon>Bacteria</taxon>
        <taxon>Pseudomonadati</taxon>
        <taxon>Pseudomonadota</taxon>
        <taxon>Alphaproteobacteria</taxon>
        <taxon>Sphingomonadales</taxon>
        <taxon>Sphingomonadaceae</taxon>
        <taxon>Novosphingobium</taxon>
    </lineage>
</organism>
<evidence type="ECO:0000256" key="1">
    <source>
        <dbReference type="SAM" id="MobiDB-lite"/>
    </source>
</evidence>
<protein>
    <recommendedName>
        <fullName evidence="3">Acyltransferase 3 domain-containing protein</fullName>
    </recommendedName>
</protein>
<dbReference type="GO" id="GO:0016020">
    <property type="term" value="C:membrane"/>
    <property type="evidence" value="ECO:0007669"/>
    <property type="project" value="TreeGrafter"/>
</dbReference>
<dbReference type="PANTHER" id="PTHR23028">
    <property type="entry name" value="ACETYLTRANSFERASE"/>
    <property type="match status" value="1"/>
</dbReference>
<name>A0A2W5NIQ1_9SPHN</name>
<dbReference type="Proteomes" id="UP000249082">
    <property type="component" value="Unassembled WGS sequence"/>
</dbReference>
<gene>
    <name evidence="4" type="ORF">DI555_17050</name>
</gene>
<dbReference type="InterPro" id="IPR050879">
    <property type="entry name" value="Acyltransferase_3"/>
</dbReference>
<feature type="transmembrane region" description="Helical" evidence="2">
    <location>
        <begin position="332"/>
        <end position="353"/>
    </location>
</feature>
<feature type="transmembrane region" description="Helical" evidence="2">
    <location>
        <begin position="205"/>
        <end position="227"/>
    </location>
</feature>